<feature type="domain" description="G-protein coupled receptors family 1 profile" evidence="13">
    <location>
        <begin position="57"/>
        <end position="308"/>
    </location>
</feature>
<feature type="transmembrane region" description="Helical" evidence="12">
    <location>
        <begin position="157"/>
        <end position="178"/>
    </location>
</feature>
<feature type="region of interest" description="Disordered" evidence="11">
    <location>
        <begin position="1"/>
        <end position="33"/>
    </location>
</feature>
<evidence type="ECO:0000256" key="7">
    <source>
        <dbReference type="ARBA" id="ARBA00023157"/>
    </source>
</evidence>
<feature type="transmembrane region" description="Helical" evidence="12">
    <location>
        <begin position="38"/>
        <end position="65"/>
    </location>
</feature>
<gene>
    <name evidence="14" type="primary">MTNR1B</name>
</gene>
<evidence type="ECO:0000256" key="12">
    <source>
        <dbReference type="SAM" id="Phobius"/>
    </source>
</evidence>
<dbReference type="PROSITE" id="PS00237">
    <property type="entry name" value="G_PROTEIN_RECEP_F1_1"/>
    <property type="match status" value="1"/>
</dbReference>
<dbReference type="SUPFAM" id="SSF81321">
    <property type="entry name" value="Family A G protein-coupled receptor-like"/>
    <property type="match status" value="1"/>
</dbReference>
<evidence type="ECO:0000256" key="10">
    <source>
        <dbReference type="RuleBase" id="RU000688"/>
    </source>
</evidence>
<keyword evidence="3 10" id="KW-0812">Transmembrane</keyword>
<dbReference type="Pfam" id="PF00001">
    <property type="entry name" value="7tm_1"/>
    <property type="match status" value="1"/>
</dbReference>
<dbReference type="GO" id="GO:0005886">
    <property type="term" value="C:plasma membrane"/>
    <property type="evidence" value="ECO:0007669"/>
    <property type="project" value="UniProtKB-SubCell"/>
</dbReference>
<keyword evidence="4 12" id="KW-1133">Transmembrane helix</keyword>
<reference evidence="14" key="2">
    <citation type="submission" date="2025-09" db="UniProtKB">
        <authorList>
            <consortium name="Ensembl"/>
        </authorList>
    </citation>
    <scope>IDENTIFICATION</scope>
</reference>
<keyword evidence="5 10" id="KW-0297">G-protein coupled receptor</keyword>
<dbReference type="PANTHER" id="PTHR24228:SF54">
    <property type="entry name" value="MELATONIN RECEPTOR TYPE 1B"/>
    <property type="match status" value="1"/>
</dbReference>
<feature type="transmembrane region" description="Helical" evidence="12">
    <location>
        <begin position="77"/>
        <end position="103"/>
    </location>
</feature>
<evidence type="ECO:0000313" key="14">
    <source>
        <dbReference type="Ensembl" id="ENSCWAP00000003107.1"/>
    </source>
</evidence>
<evidence type="ECO:0000313" key="15">
    <source>
        <dbReference type="Proteomes" id="UP000694540"/>
    </source>
</evidence>
<evidence type="ECO:0000256" key="4">
    <source>
        <dbReference type="ARBA" id="ARBA00022989"/>
    </source>
</evidence>
<dbReference type="Ensembl" id="ENSCWAT00000003384.1">
    <property type="protein sequence ID" value="ENSCWAP00000003107.1"/>
    <property type="gene ID" value="ENSCWAG00000002467.1"/>
</dbReference>
<keyword evidence="8 10" id="KW-0675">Receptor</keyword>
<feature type="transmembrane region" description="Helical" evidence="12">
    <location>
        <begin position="115"/>
        <end position="136"/>
    </location>
</feature>
<dbReference type="PANTHER" id="PTHR24228">
    <property type="entry name" value="B2 BRADYKININ RECEPTOR/ANGIOTENSIN II RECEPTOR"/>
    <property type="match status" value="1"/>
</dbReference>
<dbReference type="GO" id="GO:0008502">
    <property type="term" value="F:melatonin receptor activity"/>
    <property type="evidence" value="ECO:0007669"/>
    <property type="project" value="InterPro"/>
</dbReference>
<dbReference type="SMART" id="SM01381">
    <property type="entry name" value="7TM_GPCR_Srsx"/>
    <property type="match status" value="1"/>
</dbReference>
<feature type="transmembrane region" description="Helical" evidence="12">
    <location>
        <begin position="288"/>
        <end position="311"/>
    </location>
</feature>
<proteinExistence type="inferred from homology"/>
<comment type="similarity">
    <text evidence="10">Belongs to the G-protein coupled receptor 1 family.</text>
</comment>
<keyword evidence="2" id="KW-1003">Cell membrane</keyword>
<reference evidence="14" key="1">
    <citation type="submission" date="2025-08" db="UniProtKB">
        <authorList>
            <consortium name="Ensembl"/>
        </authorList>
    </citation>
    <scope>IDENTIFICATION</scope>
</reference>
<keyword evidence="6 12" id="KW-0472">Membrane</keyword>
<dbReference type="InterPro" id="IPR017452">
    <property type="entry name" value="GPCR_Rhodpsn_7TM"/>
</dbReference>
<evidence type="ECO:0000256" key="3">
    <source>
        <dbReference type="ARBA" id="ARBA00022692"/>
    </source>
</evidence>
<dbReference type="FunFam" id="1.20.1070.10:FF:000056">
    <property type="entry name" value="Melatonin receptor type 1A"/>
    <property type="match status" value="1"/>
</dbReference>
<evidence type="ECO:0000259" key="13">
    <source>
        <dbReference type="PROSITE" id="PS50262"/>
    </source>
</evidence>
<dbReference type="GeneTree" id="ENSGT00940000162341"/>
<protein>
    <submittedName>
        <fullName evidence="14">Melatonin receptor 1B</fullName>
    </submittedName>
</protein>
<keyword evidence="7" id="KW-1015">Disulfide bond</keyword>
<dbReference type="PRINTS" id="PR00857">
    <property type="entry name" value="MELATONINR"/>
</dbReference>
<evidence type="ECO:0000256" key="1">
    <source>
        <dbReference type="ARBA" id="ARBA00004651"/>
    </source>
</evidence>
<dbReference type="InterPro" id="IPR000025">
    <property type="entry name" value="Melatonin_rcpt"/>
</dbReference>
<dbReference type="GO" id="GO:0050796">
    <property type="term" value="P:regulation of insulin secretion"/>
    <property type="evidence" value="ECO:0007669"/>
    <property type="project" value="Ensembl"/>
</dbReference>
<evidence type="ECO:0000256" key="6">
    <source>
        <dbReference type="ARBA" id="ARBA00023136"/>
    </source>
</evidence>
<sequence length="364" mass="39983">MPENGSFANCCEAGGLAEPPGRPGAGDTRPSGTPRAPWVAPALSAVLIVTTAVDIAGNLLVILSVLGNRKLRNAGNLFLVSLALADLAVALYPYPLILMAIFHDGWALGEVHCKASAFVMGLSVIGSVFNITAIAINRYCYICHSLAYHRLCRRWHTPLYICLVWLLTLAALLPNFFVGSLEYDPRIYSCTFIQTASAWYTVAVVAIHFLLPMAVVCFCYLRIWVLVLRARRRVKSENRLCPRPSNVRSFLSMFVVFVIFAVCWAPLNCIGLAVAINPAAVAPRVPEGLFVTSYYLAYFNSCLNAIIYGLLNQNFRREFQKIVSALWNPRRCAHDSSKGSQAEGPDSQALPEVSAQRPVRADSL</sequence>
<dbReference type="GO" id="GO:0042593">
    <property type="term" value="P:glucose homeostasis"/>
    <property type="evidence" value="ECO:0007669"/>
    <property type="project" value="Ensembl"/>
</dbReference>
<comment type="subcellular location">
    <subcellularLocation>
        <location evidence="1">Cell membrane</location>
        <topology evidence="1">Multi-pass membrane protein</topology>
    </subcellularLocation>
</comment>
<keyword evidence="9 10" id="KW-0807">Transducer</keyword>
<dbReference type="PROSITE" id="PS50262">
    <property type="entry name" value="G_PROTEIN_RECEP_F1_2"/>
    <property type="match status" value="1"/>
</dbReference>
<name>A0A8C3VT84_9CETA</name>
<feature type="region of interest" description="Disordered" evidence="11">
    <location>
        <begin position="334"/>
        <end position="364"/>
    </location>
</feature>
<keyword evidence="15" id="KW-1185">Reference proteome</keyword>
<dbReference type="InterPro" id="IPR000276">
    <property type="entry name" value="GPCR_Rhodpsn"/>
</dbReference>
<organism evidence="14 15">
    <name type="scientific">Catagonus wagneri</name>
    <name type="common">Chacoan peccary</name>
    <dbReference type="NCBI Taxonomy" id="51154"/>
    <lineage>
        <taxon>Eukaryota</taxon>
        <taxon>Metazoa</taxon>
        <taxon>Chordata</taxon>
        <taxon>Craniata</taxon>
        <taxon>Vertebrata</taxon>
        <taxon>Euteleostomi</taxon>
        <taxon>Mammalia</taxon>
        <taxon>Eutheria</taxon>
        <taxon>Laurasiatheria</taxon>
        <taxon>Artiodactyla</taxon>
        <taxon>Suina</taxon>
        <taxon>Tayassuidae</taxon>
        <taxon>Catagonus</taxon>
    </lineage>
</organism>
<evidence type="ECO:0000256" key="11">
    <source>
        <dbReference type="SAM" id="MobiDB-lite"/>
    </source>
</evidence>
<dbReference type="PRINTS" id="PR00237">
    <property type="entry name" value="GPCRRHODOPSN"/>
</dbReference>
<dbReference type="Proteomes" id="UP000694540">
    <property type="component" value="Unplaced"/>
</dbReference>
<feature type="transmembrane region" description="Helical" evidence="12">
    <location>
        <begin position="249"/>
        <end position="276"/>
    </location>
</feature>
<evidence type="ECO:0000256" key="8">
    <source>
        <dbReference type="ARBA" id="ARBA00023170"/>
    </source>
</evidence>
<dbReference type="AlphaFoldDB" id="A0A8C3VT84"/>
<evidence type="ECO:0000256" key="5">
    <source>
        <dbReference type="ARBA" id="ARBA00023040"/>
    </source>
</evidence>
<evidence type="ECO:0000256" key="2">
    <source>
        <dbReference type="ARBA" id="ARBA00022475"/>
    </source>
</evidence>
<evidence type="ECO:0000256" key="9">
    <source>
        <dbReference type="ARBA" id="ARBA00023224"/>
    </source>
</evidence>
<accession>A0A8C3VT84</accession>
<feature type="transmembrane region" description="Helical" evidence="12">
    <location>
        <begin position="198"/>
        <end position="228"/>
    </location>
</feature>
<dbReference type="Gene3D" id="1.20.1070.10">
    <property type="entry name" value="Rhodopsin 7-helix transmembrane proteins"/>
    <property type="match status" value="1"/>
</dbReference>